<dbReference type="PANTHER" id="PTHR30349">
    <property type="entry name" value="PHAGE INTEGRASE-RELATED"/>
    <property type="match status" value="1"/>
</dbReference>
<dbReference type="PROSITE" id="PS51898">
    <property type="entry name" value="TYR_RECOMBINASE"/>
    <property type="match status" value="1"/>
</dbReference>
<dbReference type="SUPFAM" id="SSF56349">
    <property type="entry name" value="DNA breaking-rejoining enzymes"/>
    <property type="match status" value="1"/>
</dbReference>
<dbReference type="RefSeq" id="WP_194372553.1">
    <property type="nucleotide sequence ID" value="NZ_CP063767.1"/>
</dbReference>
<dbReference type="InterPro" id="IPR050090">
    <property type="entry name" value="Tyrosine_recombinase_XerCD"/>
</dbReference>
<reference evidence="8 9" key="1">
    <citation type="submission" date="2020-10" db="EMBL/GenBank/DDBJ databases">
        <title>Olsenella immobilis sp.nov., isolated from the mud in a fermentation cellar used for the production of Chinese strong-flavoured liquor.</title>
        <authorList>
            <person name="Lu L."/>
        </authorList>
    </citation>
    <scope>NUCLEOTIDE SEQUENCE [LARGE SCALE GENOMIC DNA]</scope>
    <source>
        <strain evidence="8 9">LZLJ-2</strain>
    </source>
</reference>
<dbReference type="InterPro" id="IPR004107">
    <property type="entry name" value="Integrase_SAM-like_N"/>
</dbReference>
<evidence type="ECO:0000313" key="9">
    <source>
        <dbReference type="Proteomes" id="UP000593735"/>
    </source>
</evidence>
<dbReference type="Pfam" id="PF00589">
    <property type="entry name" value="Phage_integrase"/>
    <property type="match status" value="1"/>
</dbReference>
<dbReference type="AlphaFoldDB" id="A0A7S7MBE5"/>
<evidence type="ECO:0000259" key="7">
    <source>
        <dbReference type="PROSITE" id="PS51900"/>
    </source>
</evidence>
<dbReference type="Gene3D" id="1.10.150.130">
    <property type="match status" value="1"/>
</dbReference>
<dbReference type="InterPro" id="IPR011010">
    <property type="entry name" value="DNA_brk_join_enz"/>
</dbReference>
<dbReference type="InterPro" id="IPR010998">
    <property type="entry name" value="Integrase_recombinase_N"/>
</dbReference>
<dbReference type="EMBL" id="CP063767">
    <property type="protein sequence ID" value="QOY61328.1"/>
    <property type="molecule type" value="Genomic_DNA"/>
</dbReference>
<keyword evidence="9" id="KW-1185">Reference proteome</keyword>
<name>A0A7S7MBE5_9ACTN</name>
<dbReference type="Proteomes" id="UP000593735">
    <property type="component" value="Chromosome"/>
</dbReference>
<feature type="domain" description="Core-binding (CB)" evidence="7">
    <location>
        <begin position="5"/>
        <end position="96"/>
    </location>
</feature>
<protein>
    <submittedName>
        <fullName evidence="8">Tyrosine-type recombinase/integrase</fullName>
    </submittedName>
</protein>
<dbReference type="PROSITE" id="PS51900">
    <property type="entry name" value="CB"/>
    <property type="match status" value="1"/>
</dbReference>
<accession>A0A7S7MBE5</accession>
<dbReference type="InterPro" id="IPR013762">
    <property type="entry name" value="Integrase-like_cat_sf"/>
</dbReference>
<feature type="domain" description="Tyr recombinase" evidence="6">
    <location>
        <begin position="117"/>
        <end position="309"/>
    </location>
</feature>
<keyword evidence="3 5" id="KW-0238">DNA-binding</keyword>
<dbReference type="InterPro" id="IPR002104">
    <property type="entry name" value="Integrase_catalytic"/>
</dbReference>
<evidence type="ECO:0000256" key="1">
    <source>
        <dbReference type="ARBA" id="ARBA00008857"/>
    </source>
</evidence>
<dbReference type="PANTHER" id="PTHR30349:SF41">
    <property type="entry name" value="INTEGRASE_RECOMBINASE PROTEIN MJ0367-RELATED"/>
    <property type="match status" value="1"/>
</dbReference>
<dbReference type="InterPro" id="IPR044068">
    <property type="entry name" value="CB"/>
</dbReference>
<evidence type="ECO:0000256" key="2">
    <source>
        <dbReference type="ARBA" id="ARBA00022908"/>
    </source>
</evidence>
<evidence type="ECO:0000256" key="3">
    <source>
        <dbReference type="ARBA" id="ARBA00023125"/>
    </source>
</evidence>
<dbReference type="GO" id="GO:0003677">
    <property type="term" value="F:DNA binding"/>
    <property type="evidence" value="ECO:0007669"/>
    <property type="project" value="UniProtKB-UniRule"/>
</dbReference>
<dbReference type="Pfam" id="PF02899">
    <property type="entry name" value="Phage_int_SAM_1"/>
    <property type="match status" value="1"/>
</dbReference>
<evidence type="ECO:0000259" key="6">
    <source>
        <dbReference type="PROSITE" id="PS51898"/>
    </source>
</evidence>
<organism evidence="8 9">
    <name type="scientific">Thermophilibacter immobilis</name>
    <dbReference type="NCBI Taxonomy" id="2779519"/>
    <lineage>
        <taxon>Bacteria</taxon>
        <taxon>Bacillati</taxon>
        <taxon>Actinomycetota</taxon>
        <taxon>Coriobacteriia</taxon>
        <taxon>Coriobacteriales</taxon>
        <taxon>Atopobiaceae</taxon>
        <taxon>Thermophilibacter</taxon>
    </lineage>
</organism>
<dbReference type="KEGG" id="tio:INP52_03825"/>
<evidence type="ECO:0000256" key="4">
    <source>
        <dbReference type="ARBA" id="ARBA00023172"/>
    </source>
</evidence>
<keyword evidence="2" id="KW-0229">DNA integration</keyword>
<keyword evidence="4" id="KW-0233">DNA recombination</keyword>
<evidence type="ECO:0000313" key="8">
    <source>
        <dbReference type="EMBL" id="QOY61328.1"/>
    </source>
</evidence>
<dbReference type="Gene3D" id="1.10.443.10">
    <property type="entry name" value="Intergrase catalytic core"/>
    <property type="match status" value="1"/>
</dbReference>
<proteinExistence type="inferred from homology"/>
<dbReference type="GO" id="GO:0015074">
    <property type="term" value="P:DNA integration"/>
    <property type="evidence" value="ECO:0007669"/>
    <property type="project" value="UniProtKB-KW"/>
</dbReference>
<comment type="similarity">
    <text evidence="1">Belongs to the 'phage' integrase family.</text>
</comment>
<sequence length="337" mass="37314">MSERADFARYVTAYLGLHLPGQRNLSTNTIASYRDAFRLLISYLGERGKRPERLSMDDLGRDTVEGFMAWLTARGCSDSTANQRLCAIKAFVNYVKAEDPARLLQHQQVLAIRQRKKAPAPMVLPGRGGVAAILARPDASTARGRRDMVLLTMLYDSGARVSELCGITLRDVRLDDPATVTLMGKGRRVRVVPLMSATAGLLRRYIDETCSRPDASDLDGPLFPNSRGDRLTRAGVADIVARHARGARESGASVPDGISPHSLRHQRAVDLLESGVNLVYIRDLLGHRSVITTEIYATVSVARRRKLLEEAATAPKTRDYPDWSEDRDLMSWLKSLC</sequence>
<evidence type="ECO:0000256" key="5">
    <source>
        <dbReference type="PROSITE-ProRule" id="PRU01248"/>
    </source>
</evidence>
<dbReference type="GO" id="GO:0006310">
    <property type="term" value="P:DNA recombination"/>
    <property type="evidence" value="ECO:0007669"/>
    <property type="project" value="UniProtKB-KW"/>
</dbReference>
<gene>
    <name evidence="8" type="ORF">INP52_03825</name>
</gene>